<dbReference type="STRING" id="79923.A0A419Q9F9"/>
<accession>A0A419Q9F9</accession>
<dbReference type="InterPro" id="IPR001650">
    <property type="entry name" value="Helicase_C-like"/>
</dbReference>
<dbReference type="PROSITE" id="PS51194">
    <property type="entry name" value="HELICASE_CTER"/>
    <property type="match status" value="1"/>
</dbReference>
<dbReference type="SMART" id="SM00487">
    <property type="entry name" value="DEXDc"/>
    <property type="match status" value="1"/>
</dbReference>
<gene>
    <name evidence="4" type="ORF">CSKR_113100</name>
</gene>
<reference evidence="4 5" key="2">
    <citation type="journal article" date="2021" name="Genomics">
        <title>High-quality reference genome for Clonorchis sinensis.</title>
        <authorList>
            <person name="Young N.D."/>
            <person name="Stroehlein A.J."/>
            <person name="Kinkar L."/>
            <person name="Wang T."/>
            <person name="Sohn W.M."/>
            <person name="Chang B.C.H."/>
            <person name="Kaur P."/>
            <person name="Weisz D."/>
            <person name="Dudchenko O."/>
            <person name="Aiden E.L."/>
            <person name="Korhonen P.K."/>
            <person name="Gasser R.B."/>
        </authorList>
    </citation>
    <scope>NUCLEOTIDE SEQUENCE [LARGE SCALE GENOMIC DNA]</scope>
    <source>
        <strain evidence="4">Cs-k2</strain>
    </source>
</reference>
<dbReference type="GO" id="GO:0005524">
    <property type="term" value="F:ATP binding"/>
    <property type="evidence" value="ECO:0007669"/>
    <property type="project" value="InterPro"/>
</dbReference>
<feature type="transmembrane region" description="Helical" evidence="3">
    <location>
        <begin position="54"/>
        <end position="83"/>
    </location>
</feature>
<feature type="compositionally biased region" description="Basic residues" evidence="2">
    <location>
        <begin position="1048"/>
        <end position="1057"/>
    </location>
</feature>
<keyword evidence="4" id="KW-0347">Helicase</keyword>
<keyword evidence="5" id="KW-1185">Reference proteome</keyword>
<feature type="region of interest" description="Disordered" evidence="2">
    <location>
        <begin position="1502"/>
        <end position="1527"/>
    </location>
</feature>
<dbReference type="OrthoDB" id="448448at2759"/>
<protein>
    <submittedName>
        <fullName evidence="4">Lymphoid-specific helicase</fullName>
    </submittedName>
</protein>
<dbReference type="CDD" id="cd18793">
    <property type="entry name" value="SF2_C_SNF"/>
    <property type="match status" value="1"/>
</dbReference>
<dbReference type="InterPro" id="IPR000330">
    <property type="entry name" value="SNF2_N"/>
</dbReference>
<name>A0A419Q9F9_CLOSI</name>
<dbReference type="Gene3D" id="3.40.50.10810">
    <property type="entry name" value="Tandem AAA-ATPase domain"/>
    <property type="match status" value="2"/>
</dbReference>
<evidence type="ECO:0000313" key="4">
    <source>
        <dbReference type="EMBL" id="KAG5454428.1"/>
    </source>
</evidence>
<sequence>MVQWLGTGRSVVRTRPLHLDFSPGLGNPAVSQPSCLFRLARQLSTKRVLQLTDYYYYFVLRIVSLFGIIGLALGCPFLTFLIMSSDEDVVGEFDESHFDELLSVLAKIRVYVEMIEKRVMNDTAEGSEEDPKLVEGAELRDYQRKGISWILTLYENGMNGILADEMGLGKTIQIIAALASLIEAGVPGPYLIVTPLSLLPSWADQFSAFAPRIPCLVYYGAMMERLKLRKSIRKRVRISLNDPIETKDTTIPPKKAPCSNGSELSTIATDSNPNSVLVPSTDALSSAQSGCTSLICSTAESVCSFPSSSLTEDQLKIPIRELQTDPEAIARLDDTISHVLQTFDVKERVLDDTTTSVEDHNGERSLANSTTVHASNEEFSECESISGIPLAVPGATESQSDNTEAVCRSSVCDNAAGGNSASKISSSSPGLDTVEPHTVDSSKLVDLVVVKSQPEENEPKRLTEHTALLTASCSFDTLTSDTPHPVDYANSDSSSLASVRNTGVTWSHNFTNGILPCEFRLLSSPSIHKIDRNKDNLRNLMDTEAPTPDQLIDSLPVEADIKITTPTVAVNTLRKLHTSVDALRNLDNVITEVLLEYSATEAVETTGDAIFEDHSARSPQPTEDPITSNASFDHITPLALNSQSATPIDTRTIHTACPITCDLSPLLEGTVVSTDDNPDRQEHLATNISLTSYQAFSFENETHHQLGTISTASTSPVPAVNLESNLSKNIDLLNEVKAEQDNRAIALAHLDEVITGVLASWEQERPIVEAPQLSSLLTESIIKSEDFTEPVVFTPSDHAAVKLTEDSLSNELKQPYCNDSASTVCSTSAASRRRVDDVFWAYPIVLTSYEVAIRDAKYLQKVPFKGLVVDEGQRLKNPASRLYRRLAKFSTSLRILVTGTPLQNRISELWSLLHFILPEIFTSLEMFEHWFDPVVLSDHAGRDRLVTAEMERSLITRLHCIISPFMLRRTKAETNLLLPPKREILLRVGMTPLQKELYKQALQLCLESQTNQLARHPSKAGSFGSQPGSHGSLTWLDQANIIPDKRRGSNKNNKRLTRQANRIQVQDQRRARKSSPHKMNETSEVVEPSVDTSALSSLPTSYDFLISPRVNLTNGLMLLRRIVNHPYLAIDRPDVAAEPLTDDTCPADHFGSTPSTEQMALIDASEKTRVLDRLLKQLVGNNHKVLIFSQLTIVLDVLEELLEARNWPFVRLDGATKFADRQAAIRRFNYEPVEELPVFLVSARAGGCGLNLQAAANTVVIFDSDWNPQTDLQAQDRCHRIGQTKPVLVIRLVTAGTIDETILERAHAKRGLERLVLAGGSFGMNQRKLSPCAGNKSFPDHRKHGWWIRGLRNSHRNSHSIDSNLSKTELLRLLSKKDYHAEVSNLDELSDDALKKLLDRSDLYELWEKQKSGSVTTPLASPQPRTVKTETFNDGLTTSTVQLSPTSPQLRLSAKEVSGDGLIVKPASFKPLQSSPVLTASPVAPFSEIPLDSKVTVHRRKRSSFELKQAPIPSSPKRTRSGAIRRDDRISKSNCVLSFESVKDELNLVFDYVPEP</sequence>
<keyword evidence="3" id="KW-1133">Transmembrane helix</keyword>
<comment type="caution">
    <text evidence="4">The sequence shown here is derived from an EMBL/GenBank/DDBJ whole genome shotgun (WGS) entry which is preliminary data.</text>
</comment>
<dbReference type="PANTHER" id="PTHR10799">
    <property type="entry name" value="SNF2/RAD54 HELICASE FAMILY"/>
    <property type="match status" value="1"/>
</dbReference>
<dbReference type="GO" id="GO:0004386">
    <property type="term" value="F:helicase activity"/>
    <property type="evidence" value="ECO:0007669"/>
    <property type="project" value="UniProtKB-KW"/>
</dbReference>
<dbReference type="PROSITE" id="PS51192">
    <property type="entry name" value="HELICASE_ATP_BIND_1"/>
    <property type="match status" value="2"/>
</dbReference>
<dbReference type="Gene3D" id="3.40.50.300">
    <property type="entry name" value="P-loop containing nucleotide triphosphate hydrolases"/>
    <property type="match status" value="1"/>
</dbReference>
<evidence type="ECO:0000256" key="3">
    <source>
        <dbReference type="SAM" id="Phobius"/>
    </source>
</evidence>
<evidence type="ECO:0000313" key="5">
    <source>
        <dbReference type="Proteomes" id="UP000286415"/>
    </source>
</evidence>
<keyword evidence="3" id="KW-0812">Transmembrane</keyword>
<dbReference type="Pfam" id="PF00271">
    <property type="entry name" value="Helicase_C"/>
    <property type="match status" value="1"/>
</dbReference>
<dbReference type="InterPro" id="IPR014001">
    <property type="entry name" value="Helicase_ATP-bd"/>
</dbReference>
<evidence type="ECO:0000256" key="2">
    <source>
        <dbReference type="SAM" id="MobiDB-lite"/>
    </source>
</evidence>
<organism evidence="4 5">
    <name type="scientific">Clonorchis sinensis</name>
    <name type="common">Chinese liver fluke</name>
    <dbReference type="NCBI Taxonomy" id="79923"/>
    <lineage>
        <taxon>Eukaryota</taxon>
        <taxon>Metazoa</taxon>
        <taxon>Spiralia</taxon>
        <taxon>Lophotrochozoa</taxon>
        <taxon>Platyhelminthes</taxon>
        <taxon>Trematoda</taxon>
        <taxon>Digenea</taxon>
        <taxon>Opisthorchiida</taxon>
        <taxon>Opisthorchiata</taxon>
        <taxon>Opisthorchiidae</taxon>
        <taxon>Clonorchis</taxon>
    </lineage>
</organism>
<evidence type="ECO:0000256" key="1">
    <source>
        <dbReference type="ARBA" id="ARBA00022801"/>
    </source>
</evidence>
<dbReference type="InterPro" id="IPR038718">
    <property type="entry name" value="SNF2-like_sf"/>
</dbReference>
<dbReference type="SUPFAM" id="SSF52540">
    <property type="entry name" value="P-loop containing nucleoside triphosphate hydrolases"/>
    <property type="match status" value="3"/>
</dbReference>
<dbReference type="EMBL" id="NIRI02000010">
    <property type="protein sequence ID" value="KAG5454428.1"/>
    <property type="molecule type" value="Genomic_DNA"/>
</dbReference>
<keyword evidence="3" id="KW-0472">Membrane</keyword>
<dbReference type="Pfam" id="PF00176">
    <property type="entry name" value="SNF2-rel_dom"/>
    <property type="match status" value="2"/>
</dbReference>
<feature type="region of interest" description="Disordered" evidence="2">
    <location>
        <begin position="1044"/>
        <end position="1088"/>
    </location>
</feature>
<dbReference type="SMART" id="SM00490">
    <property type="entry name" value="HELICc"/>
    <property type="match status" value="1"/>
</dbReference>
<reference evidence="4 5" key="1">
    <citation type="journal article" date="2018" name="Biotechnol. Adv.">
        <title>Improved genomic resources and new bioinformatic workflow for the carcinogenic parasite Clonorchis sinensis: Biotechnological implications.</title>
        <authorList>
            <person name="Wang D."/>
            <person name="Korhonen P.K."/>
            <person name="Gasser R.B."/>
            <person name="Young N.D."/>
        </authorList>
    </citation>
    <scope>NUCLEOTIDE SEQUENCE [LARGE SCALE GENOMIC DNA]</scope>
    <source>
        <strain evidence="4">Cs-k2</strain>
    </source>
</reference>
<keyword evidence="4" id="KW-0547">Nucleotide-binding</keyword>
<keyword evidence="1" id="KW-0378">Hydrolase</keyword>
<dbReference type="InParanoid" id="A0A419Q9F9"/>
<dbReference type="Proteomes" id="UP000286415">
    <property type="component" value="Unassembled WGS sequence"/>
</dbReference>
<feature type="compositionally biased region" description="Low complexity" evidence="2">
    <location>
        <begin position="417"/>
        <end position="430"/>
    </location>
</feature>
<dbReference type="InterPro" id="IPR027417">
    <property type="entry name" value="P-loop_NTPase"/>
</dbReference>
<proteinExistence type="predicted"/>
<keyword evidence="4" id="KW-0067">ATP-binding</keyword>
<dbReference type="GO" id="GO:0016787">
    <property type="term" value="F:hydrolase activity"/>
    <property type="evidence" value="ECO:0007669"/>
    <property type="project" value="UniProtKB-KW"/>
</dbReference>
<dbReference type="InterPro" id="IPR049730">
    <property type="entry name" value="SNF2/RAD54-like_C"/>
</dbReference>
<feature type="region of interest" description="Disordered" evidence="2">
    <location>
        <begin position="417"/>
        <end position="438"/>
    </location>
</feature>